<dbReference type="InterPro" id="IPR011404">
    <property type="entry name" value="PPi-PFK"/>
</dbReference>
<proteinExistence type="inferred from homology"/>
<comment type="caution">
    <text evidence="6">Lacks conserved residue(s) required for the propagation of feature annotation.</text>
</comment>
<feature type="domain" description="Phosphofructokinase" evidence="7">
    <location>
        <begin position="10"/>
        <end position="313"/>
    </location>
</feature>
<reference evidence="8 9" key="1">
    <citation type="journal article" date="2009" name="Genome Biol.">
        <title>Comparative genome and phenotypic analysis of Clostridium difficile 027 strains provides insight into the evolution of a hypervirulent bacterium.</title>
        <authorList>
            <person name="Stabler R.A."/>
            <person name="He M."/>
            <person name="Dawson L."/>
            <person name="Martin M."/>
            <person name="Valiente E."/>
            <person name="Corton C."/>
            <person name="Lawley T.D."/>
            <person name="Sebaihia M."/>
            <person name="Quail M.A."/>
            <person name="Rose G."/>
            <person name="Gerding D.N."/>
            <person name="Gibert M."/>
            <person name="Popoff M.R."/>
            <person name="Parkhill J."/>
            <person name="Dougan G."/>
            <person name="Wren B.W."/>
        </authorList>
    </citation>
    <scope>NUCLEOTIDE SEQUENCE [LARGE SCALE GENOMIC DNA]</scope>
    <source>
        <strain evidence="8 9">CD196</strain>
    </source>
</reference>
<keyword evidence="5 6" id="KW-0460">Magnesium</keyword>
<comment type="cofactor">
    <cofactor evidence="1 6">
        <name>Mg(2+)</name>
        <dbReference type="ChEBI" id="CHEBI:18420"/>
    </cofactor>
</comment>
<accession>A0A0H3NFD7</accession>
<sequence length="410" mass="46190">MKGRCKMRNCIIAQSGGPTAVINASAVGIYEKNLETKYFDKVYFGINGIEGILNKNIIDSDSLNKDNVLNLKQTPSSGLGSCRYKLADYKINSYDYDRVINILDEYEIDTLFYIGGNDSMDTVMKFSQYCKNTTCKIKFIGIPKTIDNDLLGTDNCPGFGSAAKLISTLIMETYLDFSIYKNNGIFIVETMGRDTGWLAASSSLARLNDTPLVDLIYLPEIDFYEDKFIEDVRKIFKEKNKAYIVASEGIRDKYGNFICEQKTSAHDKFGHSQLGGVSNYLKNLIVSSSITTRVKTLELGVIQRCAMHLASDTDLKQAAEVGAYGIELSKKGYTGVMAIINRTCNNPYKYEVSHTDISKIANKTKYFPKEWINEECNYITDEALNYLYPLIQGKPDIKYKNGLPYFSIIY</sequence>
<evidence type="ECO:0000256" key="4">
    <source>
        <dbReference type="ARBA" id="ARBA00022777"/>
    </source>
</evidence>
<evidence type="ECO:0000256" key="3">
    <source>
        <dbReference type="ARBA" id="ARBA00022723"/>
    </source>
</evidence>
<dbReference type="InterPro" id="IPR022953">
    <property type="entry name" value="ATP_PFK"/>
</dbReference>
<feature type="binding site" evidence="6">
    <location>
        <begin position="145"/>
        <end position="147"/>
    </location>
    <ligand>
        <name>substrate</name>
    </ligand>
</feature>
<keyword evidence="2 6" id="KW-0808">Transferase</keyword>
<dbReference type="SUPFAM" id="SSF53784">
    <property type="entry name" value="Phosphofructokinase"/>
    <property type="match status" value="1"/>
</dbReference>
<comment type="subunit">
    <text evidence="6">Homodimer.</text>
</comment>
<evidence type="ECO:0000259" key="7">
    <source>
        <dbReference type="Pfam" id="PF00365"/>
    </source>
</evidence>
<keyword evidence="4 6" id="KW-0418">Kinase</keyword>
<dbReference type="PIRSF" id="PIRSF036483">
    <property type="entry name" value="PFK_XF0274"/>
    <property type="match status" value="1"/>
</dbReference>
<feature type="binding site" evidence="6">
    <location>
        <position position="17"/>
    </location>
    <ligand>
        <name>diphosphate</name>
        <dbReference type="ChEBI" id="CHEBI:33019"/>
    </ligand>
</feature>
<dbReference type="Pfam" id="PF00365">
    <property type="entry name" value="PFK"/>
    <property type="match status" value="1"/>
</dbReference>
<feature type="site" description="Important for catalytic activity and substrate specificity; stabilizes the transition state when the phosphoryl donor is PPi; prevents ATP from binding by mimicking the alpha-phosphate group of ATP" evidence="6">
    <location>
        <position position="118"/>
    </location>
</feature>
<dbReference type="InterPro" id="IPR000023">
    <property type="entry name" value="Phosphofructokinase_dom"/>
</dbReference>
<feature type="site" description="Important for catalytic activity; stabilizes the transition state when the phosphoryl donor is PPi" evidence="6">
    <location>
        <position position="144"/>
    </location>
</feature>
<comment type="catalytic activity">
    <reaction evidence="6">
        <text>beta-D-fructose 6-phosphate + diphosphate = beta-D-fructose 1,6-bisphosphate + phosphate + H(+)</text>
        <dbReference type="Rhea" id="RHEA:13613"/>
        <dbReference type="ChEBI" id="CHEBI:15378"/>
        <dbReference type="ChEBI" id="CHEBI:32966"/>
        <dbReference type="ChEBI" id="CHEBI:33019"/>
        <dbReference type="ChEBI" id="CHEBI:43474"/>
        <dbReference type="ChEBI" id="CHEBI:57634"/>
        <dbReference type="EC" id="2.7.1.90"/>
    </reaction>
</comment>
<keyword evidence="3 6" id="KW-0479">Metal-binding</keyword>
<dbReference type="EC" id="2.7.1.90" evidence="6"/>
<feature type="binding site" evidence="6">
    <location>
        <begin position="191"/>
        <end position="193"/>
    </location>
    <ligand>
        <name>substrate</name>
    </ligand>
</feature>
<dbReference type="GO" id="GO:0006002">
    <property type="term" value="P:fructose 6-phosphate metabolic process"/>
    <property type="evidence" value="ECO:0007669"/>
    <property type="project" value="InterPro"/>
</dbReference>
<comment type="subcellular location">
    <subcellularLocation>
        <location evidence="6">Cytoplasm</location>
    </subcellularLocation>
</comment>
<dbReference type="GO" id="GO:0047334">
    <property type="term" value="F:diphosphate-fructose-6-phosphate 1-phosphotransferase activity"/>
    <property type="evidence" value="ECO:0007669"/>
    <property type="project" value="UniProtKB-EC"/>
</dbReference>
<feature type="binding site" evidence="6">
    <location>
        <position position="117"/>
    </location>
    <ligand>
        <name>Mg(2+)</name>
        <dbReference type="ChEBI" id="CHEBI:18420"/>
        <note>catalytic</note>
    </ligand>
</feature>
<comment type="pathway">
    <text evidence="6">Carbohydrate degradation; glycolysis; D-glyceraldehyde 3-phosphate and glycerone phosphate from D-glucose: step 3/4.</text>
</comment>
<dbReference type="HAMAP" id="MF_01978">
    <property type="entry name" value="Phosphofructokinase_II_B2"/>
    <property type="match status" value="1"/>
</dbReference>
<dbReference type="HOGENOM" id="CLU_020655_1_1_9"/>
<name>A0A0H3NFD7_CLODC</name>
<dbReference type="InterPro" id="IPR035966">
    <property type="entry name" value="PKF_sf"/>
</dbReference>
<dbReference type="GO" id="GO:0046872">
    <property type="term" value="F:metal ion binding"/>
    <property type="evidence" value="ECO:0007669"/>
    <property type="project" value="UniProtKB-KW"/>
</dbReference>
<organism evidence="8 9">
    <name type="scientific">Clostridioides difficile (strain CD196)</name>
    <name type="common">Peptoclostridium difficile</name>
    <dbReference type="NCBI Taxonomy" id="645462"/>
    <lineage>
        <taxon>Bacteria</taxon>
        <taxon>Bacillati</taxon>
        <taxon>Bacillota</taxon>
        <taxon>Clostridia</taxon>
        <taxon>Peptostreptococcales</taxon>
        <taxon>Peptostreptococcaceae</taxon>
        <taxon>Clostridioides</taxon>
    </lineage>
</organism>
<dbReference type="Gene3D" id="3.40.50.450">
    <property type="match status" value="1"/>
</dbReference>
<dbReference type="EMBL" id="FN538970">
    <property type="protein sequence ID" value="CBA65784.1"/>
    <property type="molecule type" value="Genomic_DNA"/>
</dbReference>
<evidence type="ECO:0000256" key="1">
    <source>
        <dbReference type="ARBA" id="ARBA00001946"/>
    </source>
</evidence>
<evidence type="ECO:0000256" key="6">
    <source>
        <dbReference type="HAMAP-Rule" id="MF_01978"/>
    </source>
</evidence>
<comment type="similarity">
    <text evidence="6">Belongs to the phosphofructokinase type A (PFKA) family. PPi-dependent PFK group II subfamily. Clade 'B2' sub-subfamily.</text>
</comment>
<protein>
    <recommendedName>
        <fullName evidence="6">Pyrophosphate--fructose 6-phosphate 1-phosphotransferase</fullName>
        <ecNumber evidence="6">2.7.1.90</ecNumber>
    </recommendedName>
    <alternativeName>
        <fullName evidence="6">6-phosphofructokinase, pyrophosphate dependent</fullName>
    </alternativeName>
    <alternativeName>
        <fullName evidence="6">PPi-dependent phosphofructokinase</fullName>
        <shortName evidence="6">PPi-PFK</shortName>
    </alternativeName>
    <alternativeName>
        <fullName evidence="6">Pyrophosphate-dependent 6-phosphofructose-1-kinase</fullName>
    </alternativeName>
</protein>
<dbReference type="Proteomes" id="UP000002068">
    <property type="component" value="Chromosome"/>
</dbReference>
<dbReference type="NCBIfam" id="NF010675">
    <property type="entry name" value="PRK14072.1"/>
    <property type="match status" value="1"/>
</dbReference>
<dbReference type="Gene3D" id="3.40.50.460">
    <property type="entry name" value="Phosphofructokinase domain"/>
    <property type="match status" value="1"/>
</dbReference>
<dbReference type="KEGG" id="cdc:CD196_2901"/>
<dbReference type="AlphaFoldDB" id="A0A0H3NFD7"/>
<dbReference type="GO" id="GO:0005737">
    <property type="term" value="C:cytoplasm"/>
    <property type="evidence" value="ECO:0007669"/>
    <property type="project" value="UniProtKB-SubCell"/>
</dbReference>
<dbReference type="InterPro" id="IPR050929">
    <property type="entry name" value="PFKA"/>
</dbReference>
<gene>
    <name evidence="6" type="primary">pfp</name>
    <name evidence="8" type="ordered locus">CD196_2901</name>
</gene>
<dbReference type="PRINTS" id="PR00476">
    <property type="entry name" value="PHFRCTKINASE"/>
</dbReference>
<evidence type="ECO:0000313" key="9">
    <source>
        <dbReference type="Proteomes" id="UP000002068"/>
    </source>
</evidence>
<dbReference type="GO" id="GO:0003872">
    <property type="term" value="F:6-phosphofructokinase activity"/>
    <property type="evidence" value="ECO:0007669"/>
    <property type="project" value="UniProtKB-UniRule"/>
</dbReference>
<feature type="active site" description="Proton acceptor" evidence="6">
    <location>
        <position position="147"/>
    </location>
</feature>
<comment type="function">
    <text evidence="6">Catalyzes the phosphorylation of D-fructose 6-phosphate, the first committing step of glycolysis. Uses inorganic phosphate (PPi) as phosphoryl donor instead of ATP like common ATP-dependent phosphofructokinases (ATP-PFKs), which renders the reaction reversible, and can thus function both in glycolysis and gluconeogenesis. Consistently, PPi-PFK can replace the enzymes of both the forward (ATP-PFK) and reverse (fructose-bisphosphatase (FBPase)) reactions.</text>
</comment>
<dbReference type="UniPathway" id="UPA00109">
    <property type="reaction ID" value="UER00182"/>
</dbReference>
<evidence type="ECO:0000313" key="8">
    <source>
        <dbReference type="EMBL" id="CBA65784.1"/>
    </source>
</evidence>
<evidence type="ECO:0000256" key="5">
    <source>
        <dbReference type="ARBA" id="ARBA00022842"/>
    </source>
</evidence>
<feature type="binding site" evidence="6">
    <location>
        <position position="248"/>
    </location>
    <ligand>
        <name>substrate</name>
    </ligand>
</feature>
<keyword evidence="6" id="KW-0963">Cytoplasm</keyword>
<keyword evidence="6" id="KW-0324">Glycolysis</keyword>
<comment type="activity regulation">
    <text evidence="6">Non-allosteric.</text>
</comment>
<evidence type="ECO:0000256" key="2">
    <source>
        <dbReference type="ARBA" id="ARBA00022679"/>
    </source>
</evidence>
<dbReference type="PANTHER" id="PTHR45770">
    <property type="entry name" value="ATP-DEPENDENT 6-PHOSPHOFRUCTOKINASE 1"/>
    <property type="match status" value="1"/>
</dbReference>